<feature type="transmembrane region" description="Helical" evidence="2">
    <location>
        <begin position="450"/>
        <end position="468"/>
    </location>
</feature>
<accession>A0ABT2UFN8</accession>
<proteinExistence type="predicted"/>
<feature type="transmembrane region" description="Helical" evidence="2">
    <location>
        <begin position="347"/>
        <end position="369"/>
    </location>
</feature>
<evidence type="ECO:0000256" key="1">
    <source>
        <dbReference type="SAM" id="MobiDB-lite"/>
    </source>
</evidence>
<keyword evidence="4" id="KW-1185">Reference proteome</keyword>
<organism evidence="3 4">
    <name type="scientific">Paenibacillus baimaensis</name>
    <dbReference type="NCBI Taxonomy" id="2982185"/>
    <lineage>
        <taxon>Bacteria</taxon>
        <taxon>Bacillati</taxon>
        <taxon>Bacillota</taxon>
        <taxon>Bacilli</taxon>
        <taxon>Bacillales</taxon>
        <taxon>Paenibacillaceae</taxon>
        <taxon>Paenibacillus</taxon>
    </lineage>
</organism>
<reference evidence="3 4" key="1">
    <citation type="submission" date="2022-09" db="EMBL/GenBank/DDBJ databases">
        <authorList>
            <person name="Han X.L."/>
            <person name="Wang Q."/>
            <person name="Lu T."/>
        </authorList>
    </citation>
    <scope>NUCLEOTIDE SEQUENCE [LARGE SCALE GENOMIC DNA]</scope>
    <source>
        <strain evidence="3 4">WQ 127069</strain>
    </source>
</reference>
<gene>
    <name evidence="3" type="ORF">OB236_15235</name>
</gene>
<keyword evidence="2" id="KW-0472">Membrane</keyword>
<evidence type="ECO:0000313" key="4">
    <source>
        <dbReference type="Proteomes" id="UP001652445"/>
    </source>
</evidence>
<sequence>MLEHANVKNSAVKKTSTDQVSPIQQQPSMMTSTQGSPVTNRALGFSNENMIHMQRTVGNQAIQRMFSSSHRTGSSAIQREVTAGAPETVAAPTVEVAASNPIAAPATDVPAEAAPVAGLSAGAPVMAAPPQQARPAPTKDLKKYHNYNVVFEWFKGRAEKEKKAGLFGYFDDLTTGEKMSAIKAMCGNDRTPTIDKAKKTMLTGVFTKTVDWDRFSEISREAKAKNITNYNADQARDYASYAAIGTSGATSGVSGTAAMSNTLGAGGALSVANAVAPAAGVLSGVASVSQIYNASENYDSSLSTAGKAQILGSEASGGAADLTRFTAGTVNGVRTFGGMAASGAATAAAGAAGVVGGAAYLAGGVAGYVESSRNQKKLAELEKGFSAKGSTGETEQAKQHQRDLGLAANLGGSTQTINKTKSAVTAAKGALMIAGGAVMLAAALSPVGPILLAAAAILGGIGAIVKFYKKSKRQETFVDKALNIDKEMTKPENAGLSREKVRQGVLEAHGFNNVGQCYNQLVTDLASMLYEGGVAGQDEEAKSVIEGIGLEVNRLKKKPGKDLIAKKLHT</sequence>
<feature type="transmembrane region" description="Helical" evidence="2">
    <location>
        <begin position="423"/>
        <end position="444"/>
    </location>
</feature>
<evidence type="ECO:0000313" key="3">
    <source>
        <dbReference type="EMBL" id="MCU6793459.1"/>
    </source>
</evidence>
<keyword evidence="2" id="KW-0812">Transmembrane</keyword>
<comment type="caution">
    <text evidence="3">The sequence shown here is derived from an EMBL/GenBank/DDBJ whole genome shotgun (WGS) entry which is preliminary data.</text>
</comment>
<dbReference type="Proteomes" id="UP001652445">
    <property type="component" value="Unassembled WGS sequence"/>
</dbReference>
<feature type="region of interest" description="Disordered" evidence="1">
    <location>
        <begin position="1"/>
        <end position="37"/>
    </location>
</feature>
<keyword evidence="2" id="KW-1133">Transmembrane helix</keyword>
<dbReference type="RefSeq" id="WP_262684735.1">
    <property type="nucleotide sequence ID" value="NZ_JAOQIO010000052.1"/>
</dbReference>
<feature type="compositionally biased region" description="Polar residues" evidence="1">
    <location>
        <begin position="7"/>
        <end position="37"/>
    </location>
</feature>
<name>A0ABT2UFN8_9BACL</name>
<dbReference type="EMBL" id="JAOQIO010000052">
    <property type="protein sequence ID" value="MCU6793459.1"/>
    <property type="molecule type" value="Genomic_DNA"/>
</dbReference>
<protein>
    <submittedName>
        <fullName evidence="3">Uncharacterized protein</fullName>
    </submittedName>
</protein>
<evidence type="ECO:0000256" key="2">
    <source>
        <dbReference type="SAM" id="Phobius"/>
    </source>
</evidence>